<dbReference type="eggNOG" id="arCOG04965">
    <property type="taxonomic scope" value="Archaea"/>
</dbReference>
<feature type="compositionally biased region" description="Acidic residues" evidence="6">
    <location>
        <begin position="382"/>
        <end position="396"/>
    </location>
</feature>
<dbReference type="NCBIfam" id="TIGR00765">
    <property type="entry name" value="yihY_not_rbn"/>
    <property type="match status" value="1"/>
</dbReference>
<organism evidence="8 9">
    <name type="scientific">Candidatus Halobonum tyrrellensis G22</name>
    <dbReference type="NCBI Taxonomy" id="1324957"/>
    <lineage>
        <taxon>Archaea</taxon>
        <taxon>Methanobacteriati</taxon>
        <taxon>Methanobacteriota</taxon>
        <taxon>Stenosarchaea group</taxon>
        <taxon>Halobacteria</taxon>
        <taxon>Halobacteriales</taxon>
        <taxon>Haloferacaceae</taxon>
        <taxon>Candidatus Halobonum</taxon>
    </lineage>
</organism>
<dbReference type="Proteomes" id="UP000017840">
    <property type="component" value="Unassembled WGS sequence"/>
</dbReference>
<dbReference type="GO" id="GO:0005886">
    <property type="term" value="C:plasma membrane"/>
    <property type="evidence" value="ECO:0007669"/>
    <property type="project" value="UniProtKB-SubCell"/>
</dbReference>
<keyword evidence="2" id="KW-1003">Cell membrane</keyword>
<evidence type="ECO:0000256" key="3">
    <source>
        <dbReference type="ARBA" id="ARBA00022692"/>
    </source>
</evidence>
<sequence length="402" mass="42299">MKFDRRRVGSLARAVYHEIRVENVTFLAGSIAYHAFVSLLPLLLLVVFVLSATGNAGLESAFESLVRTALTADAGDELLDELRRGSRSSSLSVAGVGVLTWGALRIFRGLDTAFSAIYETEAENDLLDQLADGVVVLVLFGGAVGLAIGIQGVLPSAGAGPLWWWLHRVSLAAVLAVSLLPMYYVFPDADVSLREVLPGTFTAAVGLTVFESLFRFYVGWSGRQPDESVVAAILVFLTWLYFSGLVILVGAAINAVLANRSADVTVDPVFGTYTTPERPSETEVVRAIESLEDLLVDPAAFTVSVGDCSVSFPAPRRVETDTNADFFGGRDLGVTLRWSGDPDSGGDTSAESADADRANAGESPNPEANSDADAGATSDADAGADADANTDADANGDPERDG</sequence>
<feature type="transmembrane region" description="Helical" evidence="7">
    <location>
        <begin position="130"/>
        <end position="150"/>
    </location>
</feature>
<evidence type="ECO:0000256" key="5">
    <source>
        <dbReference type="ARBA" id="ARBA00023136"/>
    </source>
</evidence>
<evidence type="ECO:0000256" key="1">
    <source>
        <dbReference type="ARBA" id="ARBA00004651"/>
    </source>
</evidence>
<feature type="transmembrane region" description="Helical" evidence="7">
    <location>
        <begin position="196"/>
        <end position="217"/>
    </location>
</feature>
<dbReference type="PANTHER" id="PTHR30213">
    <property type="entry name" value="INNER MEMBRANE PROTEIN YHJD"/>
    <property type="match status" value="1"/>
</dbReference>
<evidence type="ECO:0000313" key="9">
    <source>
        <dbReference type="Proteomes" id="UP000017840"/>
    </source>
</evidence>
<dbReference type="InterPro" id="IPR017039">
    <property type="entry name" value="Virul_fac_BrkB"/>
</dbReference>
<reference evidence="8 9" key="1">
    <citation type="journal article" date="2013" name="Genome Announc.">
        <title>Draft Genome Sequence of 'Candidatus Halobonum tyrrellensis' Strain G22, Isolated from the Hypersaline Waters of Lake Tyrrell, Australia.</title>
        <authorList>
            <person name="Ugalde J.A."/>
            <person name="Narasingarao P."/>
            <person name="Kuo S."/>
            <person name="Podell S."/>
            <person name="Allen E.E."/>
        </authorList>
    </citation>
    <scope>NUCLEOTIDE SEQUENCE [LARGE SCALE GENOMIC DNA]</scope>
    <source>
        <strain evidence="8 9">G22</strain>
    </source>
</reference>
<comment type="caution">
    <text evidence="8">The sequence shown here is derived from an EMBL/GenBank/DDBJ whole genome shotgun (WGS) entry which is preliminary data.</text>
</comment>
<protein>
    <submittedName>
        <fullName evidence="8">Ribonuclease BN-like protein</fullName>
    </submittedName>
</protein>
<evidence type="ECO:0000256" key="2">
    <source>
        <dbReference type="ARBA" id="ARBA00022475"/>
    </source>
</evidence>
<evidence type="ECO:0000256" key="7">
    <source>
        <dbReference type="SAM" id="Phobius"/>
    </source>
</evidence>
<dbReference type="RefSeq" id="WP_023393864.1">
    <property type="nucleotide sequence ID" value="NZ_ASGZ01000021.1"/>
</dbReference>
<dbReference type="PANTHER" id="PTHR30213:SF0">
    <property type="entry name" value="UPF0761 MEMBRANE PROTEIN YIHY"/>
    <property type="match status" value="1"/>
</dbReference>
<dbReference type="EMBL" id="ASGZ01000021">
    <property type="protein sequence ID" value="ESP88889.1"/>
    <property type="molecule type" value="Genomic_DNA"/>
</dbReference>
<dbReference type="PATRIC" id="fig|1324957.4.peg.1295"/>
<dbReference type="OrthoDB" id="204872at2157"/>
<evidence type="ECO:0000313" key="8">
    <source>
        <dbReference type="EMBL" id="ESP88889.1"/>
    </source>
</evidence>
<dbReference type="Pfam" id="PF03631">
    <property type="entry name" value="Virul_fac_BrkB"/>
    <property type="match status" value="1"/>
</dbReference>
<gene>
    <name evidence="8" type="ORF">K933_06383</name>
</gene>
<keyword evidence="3 7" id="KW-0812">Transmembrane</keyword>
<feature type="compositionally biased region" description="Low complexity" evidence="6">
    <location>
        <begin position="368"/>
        <end position="381"/>
    </location>
</feature>
<accession>V4HLV2</accession>
<keyword evidence="4 7" id="KW-1133">Transmembrane helix</keyword>
<feature type="region of interest" description="Disordered" evidence="6">
    <location>
        <begin position="337"/>
        <end position="402"/>
    </location>
</feature>
<proteinExistence type="predicted"/>
<feature type="transmembrane region" description="Helical" evidence="7">
    <location>
        <begin position="31"/>
        <end position="50"/>
    </location>
</feature>
<feature type="transmembrane region" description="Helical" evidence="7">
    <location>
        <begin position="162"/>
        <end position="184"/>
    </location>
</feature>
<comment type="subcellular location">
    <subcellularLocation>
        <location evidence="1">Cell membrane</location>
        <topology evidence="1">Multi-pass membrane protein</topology>
    </subcellularLocation>
</comment>
<feature type="transmembrane region" description="Helical" evidence="7">
    <location>
        <begin position="229"/>
        <end position="253"/>
    </location>
</feature>
<name>V4HLV2_9EURY</name>
<evidence type="ECO:0000256" key="6">
    <source>
        <dbReference type="SAM" id="MobiDB-lite"/>
    </source>
</evidence>
<evidence type="ECO:0000256" key="4">
    <source>
        <dbReference type="ARBA" id="ARBA00022989"/>
    </source>
</evidence>
<dbReference type="AlphaFoldDB" id="V4HLV2"/>
<keyword evidence="5 7" id="KW-0472">Membrane</keyword>
<keyword evidence="9" id="KW-1185">Reference proteome</keyword>